<sequence length="149" mass="16091">LFGRTFQQTAVDGLHLGLHLRRHLLSSSSPRVLSPLSPLPGPQLRLCSRSRDGHPCPGAVSPGPSGLPPSRDARGAKRDANLQRGRQPLARAPGLGAQKSSRLLARDRGKDTENPRPGTPDSHYRVQRQERGKNTQAREQGILGTVVVP</sequence>
<reference evidence="2" key="8">
    <citation type="journal article" date="2005" name="Science">
        <title>Antisense Transcription in the Mammalian Transcriptome.</title>
        <authorList>
            <consortium name="RIKEN Genome Exploration Research Group and Genome Science Group (Genome Network Project Core Group) and the FANTOM Consortium"/>
        </authorList>
    </citation>
    <scope>NUCLEOTIDE SEQUENCE</scope>
    <source>
        <strain evidence="2">C57BL/6J</strain>
        <tissue evidence="2">Eyeball</tissue>
    </source>
</reference>
<evidence type="ECO:0000313" key="2">
    <source>
        <dbReference type="EMBL" id="BAB32399.2"/>
    </source>
</evidence>
<reference evidence="2" key="3">
    <citation type="journal article" date="2000" name="Genome Res.">
        <title>RIKEN integrated sequence analysis (RISA) system--384-format sequencing pipeline with 384 multicapillary sequencer.</title>
        <authorList>
            <person name="Shibata K."/>
            <person name="Itoh M."/>
            <person name="Aizawa K."/>
            <person name="Nagaoka S."/>
            <person name="Sasaki N."/>
            <person name="Carninci P."/>
            <person name="Konno H."/>
            <person name="Akiyama J."/>
            <person name="Nishi K."/>
            <person name="Kitsunai T."/>
            <person name="Tashiro H."/>
            <person name="Itoh M."/>
            <person name="Sumi N."/>
            <person name="Ishii Y."/>
            <person name="Nakamura S."/>
            <person name="Hazama M."/>
            <person name="Nishine T."/>
            <person name="Harada A."/>
            <person name="Yamamoto R."/>
            <person name="Matsumoto H."/>
            <person name="Sakaguchi S."/>
            <person name="Ikegami T."/>
            <person name="Kashiwagi K."/>
            <person name="Fujiwake S."/>
            <person name="Inoue K."/>
            <person name="Togawa Y."/>
            <person name="Izawa M."/>
            <person name="Ohara E."/>
            <person name="Watahiki M."/>
            <person name="Yoneda Y."/>
            <person name="Ishikawa T."/>
            <person name="Ozawa K."/>
            <person name="Tanaka T."/>
            <person name="Matsuura S."/>
            <person name="Kawai J."/>
            <person name="Okazaki Y."/>
            <person name="Muramatsu M."/>
            <person name="Inoue Y."/>
            <person name="Kira A."/>
            <person name="Hayashizaki Y."/>
        </authorList>
    </citation>
    <scope>NUCLEOTIDE SEQUENCE</scope>
    <source>
        <strain evidence="2">C57BL/6J</strain>
        <tissue evidence="2">Eyeball</tissue>
    </source>
</reference>
<organism evidence="2">
    <name type="scientific">Mus musculus</name>
    <name type="common">Mouse</name>
    <dbReference type="NCBI Taxonomy" id="10090"/>
    <lineage>
        <taxon>Eukaryota</taxon>
        <taxon>Metazoa</taxon>
        <taxon>Chordata</taxon>
        <taxon>Craniata</taxon>
        <taxon>Vertebrata</taxon>
        <taxon>Euteleostomi</taxon>
        <taxon>Mammalia</taxon>
        <taxon>Eutheria</taxon>
        <taxon>Euarchontoglires</taxon>
        <taxon>Glires</taxon>
        <taxon>Rodentia</taxon>
        <taxon>Myomorpha</taxon>
        <taxon>Muroidea</taxon>
        <taxon>Muridae</taxon>
        <taxon>Murinae</taxon>
        <taxon>Mus</taxon>
        <taxon>Mus</taxon>
    </lineage>
</organism>
<dbReference type="EMBL" id="AK021406">
    <property type="protein sequence ID" value="BAB32399.2"/>
    <property type="molecule type" value="mRNA"/>
</dbReference>
<reference evidence="2" key="2">
    <citation type="journal article" date="2000" name="Genome Res.">
        <title>Normalization and subtraction of cap-trapper-selected cDNAs to prepare full-length cDNA libraries for rapid discovery of new genes.</title>
        <authorList>
            <person name="Carninci P."/>
            <person name="Shibata Y."/>
            <person name="Hayatsu N."/>
            <person name="Sugahara Y."/>
            <person name="Shibata K."/>
            <person name="Itoh M."/>
            <person name="Konno H."/>
            <person name="Okazaki Y."/>
            <person name="Muramatsu M."/>
            <person name="Hayashizaki Y."/>
        </authorList>
    </citation>
    <scope>NUCLEOTIDE SEQUENCE</scope>
    <source>
        <strain evidence="2">C57BL/6J</strain>
        <tissue evidence="2">Eyeball</tissue>
    </source>
</reference>
<dbReference type="MGI" id="MGI:1861099">
    <property type="gene designation" value="Ubr2"/>
</dbReference>
<evidence type="ECO:0000256" key="1">
    <source>
        <dbReference type="SAM" id="MobiDB-lite"/>
    </source>
</evidence>
<reference evidence="2" key="7">
    <citation type="journal article" date="2005" name="Science">
        <title>The Transcriptional Landscape of the Mammalian Genome.</title>
        <authorList>
            <consortium name="The FANTOM Consortium"/>
            <consortium name="Riken Genome Exploration Research Group and Genome Science Group (Genome Network Project Core Group)"/>
        </authorList>
    </citation>
    <scope>NUCLEOTIDE SEQUENCE</scope>
    <source>
        <strain evidence="2">C57BL/6J</strain>
        <tissue evidence="2">Eyeball</tissue>
    </source>
</reference>
<feature type="compositionally biased region" description="Basic and acidic residues" evidence="1">
    <location>
        <begin position="122"/>
        <end position="133"/>
    </location>
</feature>
<feature type="region of interest" description="Disordered" evidence="1">
    <location>
        <begin position="43"/>
        <end position="149"/>
    </location>
</feature>
<gene>
    <name evidence="3" type="primary">Ubr2</name>
</gene>
<dbReference type="AlphaFoldDB" id="Q9D1T4"/>
<reference evidence="2" key="1">
    <citation type="journal article" date="1999" name="Methods Enzymol.">
        <title>High-efficiency full-length cDNA cloning.</title>
        <authorList>
            <person name="Carninci P."/>
            <person name="Hayashizaki Y."/>
        </authorList>
    </citation>
    <scope>NUCLEOTIDE SEQUENCE</scope>
    <source>
        <strain evidence="2">C57BL/6J</strain>
        <tissue evidence="2">Eyeball</tissue>
    </source>
</reference>
<proteinExistence type="evidence at transcript level"/>
<name>Q9D1T4_MOUSE</name>
<feature type="compositionally biased region" description="Basic and acidic residues" evidence="1">
    <location>
        <begin position="71"/>
        <end position="81"/>
    </location>
</feature>
<reference evidence="2" key="6">
    <citation type="journal article" date="2002" name="Nature">
        <title>Analysis of the mouse transcriptome based on functional annotation of 60,770 full-length cDNAs.</title>
        <authorList>
            <consortium name="The FANTOM Consortium and the RIKEN Genome Exploration Research Group Phase I and II Team"/>
        </authorList>
    </citation>
    <scope>NUCLEOTIDE SEQUENCE</scope>
    <source>
        <strain evidence="2">C57BL/6J</strain>
        <tissue evidence="2">Eyeball</tissue>
    </source>
</reference>
<dbReference type="AGR" id="MGI:1861099"/>
<protein>
    <submittedName>
        <fullName evidence="2">Uncharacterized protein</fullName>
    </submittedName>
</protein>
<reference evidence="2" key="5">
    <citation type="journal article" date="2001" name="Nature">
        <title>Functional annotation of a full-length mouse cDNA collection.</title>
        <authorList>
            <consortium name="The RIKEN Genome Exploration Research Group Phase II Team and the FANTOM Consortium"/>
        </authorList>
    </citation>
    <scope>NUCLEOTIDE SEQUENCE</scope>
    <source>
        <strain evidence="2">C57BL/6J</strain>
        <tissue evidence="2">Eyeball</tissue>
    </source>
</reference>
<feature type="compositionally biased region" description="Basic and acidic residues" evidence="1">
    <location>
        <begin position="104"/>
        <end position="114"/>
    </location>
</feature>
<accession>Q9D1T4</accession>
<reference evidence="2" key="4">
    <citation type="submission" date="2000-08" db="EMBL/GenBank/DDBJ databases">
        <authorList>
            <person name="Adachi J."/>
            <person name="Aizawa K."/>
            <person name="Akahira S."/>
            <person name="Akimura T."/>
            <person name="Arai A."/>
            <person name="Aono H."/>
            <person name="Arakawa T."/>
            <person name="Bono H."/>
            <person name="Carninci P."/>
            <person name="Fukuda S."/>
            <person name="Fukunishi Y."/>
            <person name="Furuno M."/>
            <person name="Hanagaki T."/>
            <person name="Hara A."/>
            <person name="Hayatsu N."/>
            <person name="Hiramoto K."/>
            <person name="Hiraoka T."/>
            <person name="Hori F."/>
            <person name="Imotani K."/>
            <person name="Ishii Y."/>
            <person name="Itoh M."/>
            <person name="Izawa M."/>
            <person name="Kasukawa T."/>
            <person name="Kato H."/>
            <person name="Kawai J."/>
            <person name="Kojima Y."/>
            <person name="Konno H."/>
            <person name="Kouda M."/>
            <person name="Koya S."/>
            <person name="Kurihara C."/>
            <person name="Matsuyama T."/>
            <person name="Miyazaki A."/>
            <person name="Nishi K."/>
            <person name="Nomura K."/>
            <person name="Numazaki R."/>
            <person name="Ohno M."/>
            <person name="Okazaki Y."/>
            <person name="Okido T."/>
            <person name="Owa C."/>
            <person name="Saito H."/>
            <person name="Saito R."/>
            <person name="Sakai C."/>
            <person name="Sakai K."/>
            <person name="Sano H."/>
            <person name="Sasaki D."/>
            <person name="Shibata K."/>
            <person name="Shibata Y."/>
            <person name="Shinagawa A."/>
            <person name="Shiraki T."/>
            <person name="Sogabe Y."/>
            <person name="Suzuki H."/>
            <person name="Tagami M."/>
            <person name="Tagawa A."/>
            <person name="Takahashi F."/>
            <person name="Tanaka T."/>
            <person name="Tejima Y."/>
            <person name="Toya T."/>
            <person name="Yamamura T."/>
            <person name="Yasunishi A."/>
            <person name="Yoshida K."/>
            <person name="Yoshino M."/>
            <person name="Muramatsu M."/>
            <person name="Hayashizaki Y."/>
        </authorList>
    </citation>
    <scope>NUCLEOTIDE SEQUENCE</scope>
    <source>
        <strain evidence="2">C57BL/6J</strain>
        <tissue evidence="2">Eyeball</tissue>
    </source>
</reference>
<evidence type="ECO:0000313" key="3">
    <source>
        <dbReference type="MGI" id="MGI:1861099"/>
    </source>
</evidence>
<feature type="non-terminal residue" evidence="2">
    <location>
        <position position="1"/>
    </location>
</feature>